<protein>
    <submittedName>
        <fullName evidence="3">DMT family transporter</fullName>
    </submittedName>
</protein>
<feature type="transmembrane region" description="Helical" evidence="2">
    <location>
        <begin position="325"/>
        <end position="343"/>
    </location>
</feature>
<keyword evidence="2" id="KW-0812">Transmembrane</keyword>
<evidence type="ECO:0000313" key="4">
    <source>
        <dbReference type="Proteomes" id="UP000515743"/>
    </source>
</evidence>
<keyword evidence="2" id="KW-0472">Membrane</keyword>
<feature type="transmembrane region" description="Helical" evidence="2">
    <location>
        <begin position="202"/>
        <end position="223"/>
    </location>
</feature>
<evidence type="ECO:0000256" key="1">
    <source>
        <dbReference type="SAM" id="MobiDB-lite"/>
    </source>
</evidence>
<dbReference type="PANTHER" id="PTHR40761">
    <property type="entry name" value="CONSERVED INTEGRAL MEMBRANE ALANINE VALINE AND LEUCINE RICH PROTEIN-RELATED"/>
    <property type="match status" value="1"/>
</dbReference>
<feature type="transmembrane region" description="Helical" evidence="2">
    <location>
        <begin position="116"/>
        <end position="136"/>
    </location>
</feature>
<organism evidence="3 4">
    <name type="scientific">Corynebacterium incognita</name>
    <dbReference type="NCBI Taxonomy" id="2754725"/>
    <lineage>
        <taxon>Bacteria</taxon>
        <taxon>Bacillati</taxon>
        <taxon>Actinomycetota</taxon>
        <taxon>Actinomycetes</taxon>
        <taxon>Mycobacteriales</taxon>
        <taxon>Corynebacteriaceae</taxon>
        <taxon>Corynebacterium</taxon>
    </lineage>
</organism>
<dbReference type="AlphaFoldDB" id="A0A7G7CMD3"/>
<feature type="transmembrane region" description="Helical" evidence="2">
    <location>
        <begin position="228"/>
        <end position="246"/>
    </location>
</feature>
<proteinExistence type="predicted"/>
<keyword evidence="2" id="KW-1133">Transmembrane helix</keyword>
<feature type="region of interest" description="Disordered" evidence="1">
    <location>
        <begin position="352"/>
        <end position="377"/>
    </location>
</feature>
<dbReference type="KEGG" id="cik:H0194_06525"/>
<keyword evidence="4" id="KW-1185">Reference proteome</keyword>
<feature type="transmembrane region" description="Helical" evidence="2">
    <location>
        <begin position="171"/>
        <end position="190"/>
    </location>
</feature>
<feature type="transmembrane region" description="Helical" evidence="2">
    <location>
        <begin position="292"/>
        <end position="313"/>
    </location>
</feature>
<gene>
    <name evidence="3" type="ORF">H0194_06525</name>
</gene>
<evidence type="ECO:0000313" key="3">
    <source>
        <dbReference type="EMBL" id="QNE88749.1"/>
    </source>
</evidence>
<feature type="transmembrane region" description="Helical" evidence="2">
    <location>
        <begin position="76"/>
        <end position="95"/>
    </location>
</feature>
<dbReference type="EMBL" id="CP059404">
    <property type="protein sequence ID" value="QNE88749.1"/>
    <property type="molecule type" value="Genomic_DNA"/>
</dbReference>
<sequence length="377" mass="39913">MRSATARIRSADSSEEPPNFCTISATRVSFLSGAHPRCVELCPNLHPTAPPDGDFRALTRKLSTVSTTVVRVTSNALAVVFALLSALTIAWGTVVRHRIAEDAPRDVLATAIRRPLWWAGTATAVVGYALQVVALGFGTLLIVQPVLVLSLMFTLPLSAWYVGKRMSSSEVAWSLALTGAVAVLVTLGRPSHGVVRPALHDWVTALSVGLATIATLAGLSYFLRRERAVLLGCVTGIVYGYVAVLSKAVVDIFTSEGLGVLVGSWEFWALVCGAGTGTIVQQYSFHAGPLTHSLPAMTIVEPIVAFALGYAILYEKFQVSSALGWGVMAASLIIMFAATVILSRSPLGTPTTRLDGPVEHGEQVAGEPRTTQQPSGH</sequence>
<name>A0A7G7CMD3_9CORY</name>
<reference evidence="3 4" key="1">
    <citation type="submission" date="2020-07" db="EMBL/GenBank/DDBJ databases">
        <title>Complete genome and description of Corynebacterium incognita strain Marseille-Q3630 sp. nov.</title>
        <authorList>
            <person name="Boxberger M."/>
        </authorList>
    </citation>
    <scope>NUCLEOTIDE SEQUENCE [LARGE SCALE GENOMIC DNA]</scope>
    <source>
        <strain evidence="3 4">Marseille-Q3630</strain>
    </source>
</reference>
<feature type="transmembrane region" description="Helical" evidence="2">
    <location>
        <begin position="142"/>
        <end position="162"/>
    </location>
</feature>
<dbReference type="PANTHER" id="PTHR40761:SF1">
    <property type="entry name" value="CONSERVED INTEGRAL MEMBRANE ALANINE VALINE AND LEUCINE RICH PROTEIN-RELATED"/>
    <property type="match status" value="1"/>
</dbReference>
<accession>A0A7G7CMD3</accession>
<evidence type="ECO:0000256" key="2">
    <source>
        <dbReference type="SAM" id="Phobius"/>
    </source>
</evidence>
<dbReference type="NCBIfam" id="NF038012">
    <property type="entry name" value="DMT_1"/>
    <property type="match status" value="1"/>
</dbReference>
<dbReference type="Proteomes" id="UP000515743">
    <property type="component" value="Chromosome"/>
</dbReference>